<comment type="caution">
    <text evidence="14">The sequence shown here is derived from an EMBL/GenBank/DDBJ whole genome shotgun (WGS) entry which is preliminary data.</text>
</comment>
<sequence length="262" mass="29525">MTVQSSPAPTKDEKMKDLQLDPLDFVAIEHQVYDLAASDNPIAAPVKVALGVIEEALRRYGITALSLSFNGGKDCTVLLHLFAAALHRHLSSPSDSNPIMPPIRTVYVTYPNPFPVVETFVDLCVPRYGLDFVRIPGPMKDALQQYLNMEKETKAILVGTRRNDPYADHLTHFIPTDSDWPHFMRVHPIIDWSFAEIWEFLRVLRVPYCELYDMGYTSLGGMNNTHPNPDLRNTAAPGGFDPAYMLHDESHERCGRESADSR</sequence>
<evidence type="ECO:0000256" key="9">
    <source>
        <dbReference type="ARBA" id="ARBA00022840"/>
    </source>
</evidence>
<feature type="domain" description="Phosphoadenosine phosphosulphate reductase" evidence="13">
    <location>
        <begin position="65"/>
        <end position="227"/>
    </location>
</feature>
<evidence type="ECO:0000256" key="5">
    <source>
        <dbReference type="ARBA" id="ARBA00022679"/>
    </source>
</evidence>
<evidence type="ECO:0000256" key="11">
    <source>
        <dbReference type="ARBA" id="ARBA00031871"/>
    </source>
</evidence>
<evidence type="ECO:0000256" key="6">
    <source>
        <dbReference type="ARBA" id="ARBA00022695"/>
    </source>
</evidence>
<dbReference type="GO" id="GO:0006747">
    <property type="term" value="P:FAD biosynthetic process"/>
    <property type="evidence" value="ECO:0007669"/>
    <property type="project" value="TreeGrafter"/>
</dbReference>
<evidence type="ECO:0000256" key="1">
    <source>
        <dbReference type="ARBA" id="ARBA00004726"/>
    </source>
</evidence>
<comment type="pathway">
    <text evidence="1">Cofactor biosynthesis; FAD biosynthesis; FAD from FMN: step 1/1.</text>
</comment>
<evidence type="ECO:0000256" key="2">
    <source>
        <dbReference type="ARBA" id="ARBA00012393"/>
    </source>
</evidence>
<evidence type="ECO:0000256" key="10">
    <source>
        <dbReference type="ARBA" id="ARBA00031145"/>
    </source>
</evidence>
<dbReference type="Pfam" id="PF01507">
    <property type="entry name" value="PAPS_reduct"/>
    <property type="match status" value="1"/>
</dbReference>
<dbReference type="GO" id="GO:0005524">
    <property type="term" value="F:ATP binding"/>
    <property type="evidence" value="ECO:0007669"/>
    <property type="project" value="UniProtKB-KW"/>
</dbReference>
<dbReference type="InterPro" id="IPR014729">
    <property type="entry name" value="Rossmann-like_a/b/a_fold"/>
</dbReference>
<dbReference type="PANTHER" id="PTHR23293:SF9">
    <property type="entry name" value="FAD SYNTHASE"/>
    <property type="match status" value="1"/>
</dbReference>
<protein>
    <recommendedName>
        <fullName evidence="2">FAD synthase</fullName>
        <ecNumber evidence="2">2.7.7.2</ecNumber>
    </recommendedName>
    <alternativeName>
        <fullName evidence="10">FAD pyrophosphorylase</fullName>
    </alternativeName>
    <alternativeName>
        <fullName evidence="11">FMN adenylyltransferase</fullName>
    </alternativeName>
</protein>
<reference evidence="14 15" key="1">
    <citation type="journal article" date="2018" name="New Phytol.">
        <title>Phylogenomics of Endogonaceae and evolution of mycorrhizas within Mucoromycota.</title>
        <authorList>
            <person name="Chang Y."/>
            <person name="Desiro A."/>
            <person name="Na H."/>
            <person name="Sandor L."/>
            <person name="Lipzen A."/>
            <person name="Clum A."/>
            <person name="Barry K."/>
            <person name="Grigoriev I.V."/>
            <person name="Martin F.M."/>
            <person name="Stajich J.E."/>
            <person name="Smith M.E."/>
            <person name="Bonito G."/>
            <person name="Spatafora J.W."/>
        </authorList>
    </citation>
    <scope>NUCLEOTIDE SEQUENCE [LARGE SCALE GENOMIC DNA]</scope>
    <source>
        <strain evidence="14 15">GMNB39</strain>
    </source>
</reference>
<dbReference type="OrthoDB" id="270728at2759"/>
<dbReference type="EMBL" id="RBNI01015912">
    <property type="protein sequence ID" value="RUP12162.1"/>
    <property type="molecule type" value="Genomic_DNA"/>
</dbReference>
<dbReference type="GO" id="GO:0003919">
    <property type="term" value="F:FMN adenylyltransferase activity"/>
    <property type="evidence" value="ECO:0007669"/>
    <property type="project" value="UniProtKB-EC"/>
</dbReference>
<keyword evidence="3" id="KW-0285">Flavoprotein</keyword>
<evidence type="ECO:0000256" key="7">
    <source>
        <dbReference type="ARBA" id="ARBA00022741"/>
    </source>
</evidence>
<keyword evidence="6" id="KW-0548">Nucleotidyltransferase</keyword>
<keyword evidence="9" id="KW-0067">ATP-binding</keyword>
<evidence type="ECO:0000256" key="4">
    <source>
        <dbReference type="ARBA" id="ARBA00022643"/>
    </source>
</evidence>
<keyword evidence="5" id="KW-0808">Transferase</keyword>
<dbReference type="EC" id="2.7.7.2" evidence="2"/>
<dbReference type="AlphaFoldDB" id="A0A433B959"/>
<name>A0A433B959_9FUNG</name>
<dbReference type="Proteomes" id="UP000268093">
    <property type="component" value="Unassembled WGS sequence"/>
</dbReference>
<dbReference type="SUPFAM" id="SSF52402">
    <property type="entry name" value="Adenine nucleotide alpha hydrolases-like"/>
    <property type="match status" value="1"/>
</dbReference>
<gene>
    <name evidence="14" type="ORF">BC936DRAFT_139840</name>
</gene>
<keyword evidence="7" id="KW-0547">Nucleotide-binding</keyword>
<dbReference type="PANTHER" id="PTHR23293">
    <property type="entry name" value="FAD SYNTHETASE-RELATED FMN ADENYLYLTRANSFERASE"/>
    <property type="match status" value="1"/>
</dbReference>
<evidence type="ECO:0000256" key="8">
    <source>
        <dbReference type="ARBA" id="ARBA00022827"/>
    </source>
</evidence>
<evidence type="ECO:0000313" key="15">
    <source>
        <dbReference type="Proteomes" id="UP000268093"/>
    </source>
</evidence>
<evidence type="ECO:0000259" key="13">
    <source>
        <dbReference type="Pfam" id="PF01507"/>
    </source>
</evidence>
<evidence type="ECO:0000256" key="3">
    <source>
        <dbReference type="ARBA" id="ARBA00022630"/>
    </source>
</evidence>
<evidence type="ECO:0000256" key="12">
    <source>
        <dbReference type="ARBA" id="ARBA00049494"/>
    </source>
</evidence>
<accession>A0A433B959</accession>
<dbReference type="CDD" id="cd23948">
    <property type="entry name" value="FAD_synthase"/>
    <property type="match status" value="1"/>
</dbReference>
<keyword evidence="15" id="KW-1185">Reference proteome</keyword>
<comment type="catalytic activity">
    <reaction evidence="12">
        <text>FMN + ATP + H(+) = FAD + diphosphate</text>
        <dbReference type="Rhea" id="RHEA:17237"/>
        <dbReference type="ChEBI" id="CHEBI:15378"/>
        <dbReference type="ChEBI" id="CHEBI:30616"/>
        <dbReference type="ChEBI" id="CHEBI:33019"/>
        <dbReference type="ChEBI" id="CHEBI:57692"/>
        <dbReference type="ChEBI" id="CHEBI:58210"/>
        <dbReference type="EC" id="2.7.7.2"/>
    </reaction>
</comment>
<dbReference type="Gene3D" id="3.40.50.620">
    <property type="entry name" value="HUPs"/>
    <property type="match status" value="1"/>
</dbReference>
<evidence type="ECO:0000313" key="14">
    <source>
        <dbReference type="EMBL" id="RUP12162.1"/>
    </source>
</evidence>
<keyword evidence="8" id="KW-0274">FAD</keyword>
<organism evidence="14 15">
    <name type="scientific">Jimgerdemannia flammicorona</name>
    <dbReference type="NCBI Taxonomy" id="994334"/>
    <lineage>
        <taxon>Eukaryota</taxon>
        <taxon>Fungi</taxon>
        <taxon>Fungi incertae sedis</taxon>
        <taxon>Mucoromycota</taxon>
        <taxon>Mucoromycotina</taxon>
        <taxon>Endogonomycetes</taxon>
        <taxon>Endogonales</taxon>
        <taxon>Endogonaceae</taxon>
        <taxon>Jimgerdemannia</taxon>
    </lineage>
</organism>
<keyword evidence="4" id="KW-0288">FMN</keyword>
<dbReference type="InterPro" id="IPR002500">
    <property type="entry name" value="PAPS_reduct_dom"/>
</dbReference>
<proteinExistence type="predicted"/>